<dbReference type="InterPro" id="IPR036670">
    <property type="entry name" value="SecA_X-link_sf"/>
</dbReference>
<protein>
    <submittedName>
        <fullName evidence="5">Uncharacterized protein</fullName>
    </submittedName>
</protein>
<organism evidence="5 7">
    <name type="scientific">Didymodactylos carnosus</name>
    <dbReference type="NCBI Taxonomy" id="1234261"/>
    <lineage>
        <taxon>Eukaryota</taxon>
        <taxon>Metazoa</taxon>
        <taxon>Spiralia</taxon>
        <taxon>Gnathifera</taxon>
        <taxon>Rotifera</taxon>
        <taxon>Eurotatoria</taxon>
        <taxon>Bdelloidea</taxon>
        <taxon>Philodinida</taxon>
        <taxon>Philodinidae</taxon>
        <taxon>Didymodactylos</taxon>
    </lineage>
</organism>
<comment type="caution">
    <text evidence="5">The sequence shown here is derived from an EMBL/GenBank/DDBJ whole genome shotgun (WGS) entry which is preliminary data.</text>
</comment>
<dbReference type="PANTHER" id="PTHR30612">
    <property type="entry name" value="SECA INNER MEMBRANE COMPONENT OF SEC PROTEIN SECRETION SYSTEM"/>
    <property type="match status" value="1"/>
</dbReference>
<sequence length="353" mass="39374">MAVIKRAVEITTTFSPREIQLLSALIIINPEKTSGRLSQINTGEGKTTIVAMLAAIKALEGHKIDIITSSPELAKPQAEQQKTFFNIFGLTVGHNGNDGGGGGGGGGSGTEIKDQYRADIVYGAAGDFQGDILRDEYSKLGTRSGRKCDVAIVDEVDSMLIDGKNHIVMLSSPMPAMDHLEPLLATIWIQIEETAKCIREINGKDYYIQQEDMINDDGTMKSDAVEHAFLIEGTKEEFIKKCTEKHIRKILRDIEHLTDDDDKIIPDEYPKIKIPIHLRELVTKIQLTTWIDSAIHAKYRSKNEQHYIIKNGKIAPVDAQNTGIVQQNMHWNNGLHQFLQIKHGAKIRHLFCL</sequence>
<dbReference type="InterPro" id="IPR014001">
    <property type="entry name" value="Helicase_ATP-bd"/>
</dbReference>
<dbReference type="PROSITE" id="PS51192">
    <property type="entry name" value="HELICASE_ATP_BIND_1"/>
    <property type="match status" value="1"/>
</dbReference>
<dbReference type="GO" id="GO:0017038">
    <property type="term" value="P:protein import"/>
    <property type="evidence" value="ECO:0007669"/>
    <property type="project" value="InterPro"/>
</dbReference>
<evidence type="ECO:0000313" key="7">
    <source>
        <dbReference type="Proteomes" id="UP000677228"/>
    </source>
</evidence>
<dbReference type="EMBL" id="CAJOBA010012145">
    <property type="protein sequence ID" value="CAF3873673.1"/>
    <property type="molecule type" value="Genomic_DNA"/>
</dbReference>
<name>A0A8S2EAN4_9BILA</name>
<proteinExistence type="predicted"/>
<dbReference type="InterPro" id="IPR000185">
    <property type="entry name" value="SecA"/>
</dbReference>
<feature type="domain" description="SecA family profile" evidence="4">
    <location>
        <begin position="1"/>
        <end position="353"/>
    </location>
</feature>
<evidence type="ECO:0000256" key="2">
    <source>
        <dbReference type="ARBA" id="ARBA00023010"/>
    </source>
</evidence>
<dbReference type="SUPFAM" id="SSF81767">
    <property type="entry name" value="Pre-protein crosslinking domain of SecA"/>
    <property type="match status" value="1"/>
</dbReference>
<dbReference type="SMART" id="SM00957">
    <property type="entry name" value="SecA_DEAD"/>
    <property type="match status" value="1"/>
</dbReference>
<dbReference type="Gene3D" id="3.90.1440.10">
    <property type="entry name" value="SecA, preprotein cross-linking domain"/>
    <property type="match status" value="1"/>
</dbReference>
<evidence type="ECO:0000256" key="1">
    <source>
        <dbReference type="ARBA" id="ARBA00022927"/>
    </source>
</evidence>
<accession>A0A8S2EAN4</accession>
<dbReference type="PROSITE" id="PS51196">
    <property type="entry name" value="SECA_MOTOR_DEAD"/>
    <property type="match status" value="1"/>
</dbReference>
<dbReference type="Proteomes" id="UP000677228">
    <property type="component" value="Unassembled WGS sequence"/>
</dbReference>
<dbReference type="GO" id="GO:0016020">
    <property type="term" value="C:membrane"/>
    <property type="evidence" value="ECO:0007669"/>
    <property type="project" value="InterPro"/>
</dbReference>
<keyword evidence="1" id="KW-0653">Protein transport</keyword>
<dbReference type="InterPro" id="IPR011115">
    <property type="entry name" value="SecA_DEAD"/>
</dbReference>
<evidence type="ECO:0000313" key="6">
    <source>
        <dbReference type="EMBL" id="CAF3873673.1"/>
    </source>
</evidence>
<dbReference type="GO" id="GO:0006605">
    <property type="term" value="P:protein targeting"/>
    <property type="evidence" value="ECO:0007669"/>
    <property type="project" value="InterPro"/>
</dbReference>
<dbReference type="AlphaFoldDB" id="A0A8S2EAN4"/>
<dbReference type="Proteomes" id="UP000682733">
    <property type="component" value="Unassembled WGS sequence"/>
</dbReference>
<dbReference type="SUPFAM" id="SSF52540">
    <property type="entry name" value="P-loop containing nucleoside triphosphate hydrolases"/>
    <property type="match status" value="1"/>
</dbReference>
<dbReference type="GO" id="GO:0005524">
    <property type="term" value="F:ATP binding"/>
    <property type="evidence" value="ECO:0007669"/>
    <property type="project" value="InterPro"/>
</dbReference>
<keyword evidence="2" id="KW-0811">Translocation</keyword>
<gene>
    <name evidence="5" type="ORF">OVA965_LOCUS19632</name>
    <name evidence="6" type="ORF">TMI583_LOCUS19739</name>
</gene>
<dbReference type="InterPro" id="IPR011130">
    <property type="entry name" value="SecA_preprotein_X-link_dom"/>
</dbReference>
<evidence type="ECO:0000259" key="4">
    <source>
        <dbReference type="PROSITE" id="PS51196"/>
    </source>
</evidence>
<evidence type="ECO:0000313" key="5">
    <source>
        <dbReference type="EMBL" id="CAF1108231.1"/>
    </source>
</evidence>
<evidence type="ECO:0000259" key="3">
    <source>
        <dbReference type="PROSITE" id="PS51192"/>
    </source>
</evidence>
<dbReference type="InterPro" id="IPR027417">
    <property type="entry name" value="P-loop_NTPase"/>
</dbReference>
<dbReference type="EMBL" id="CAJNOK010010174">
    <property type="protein sequence ID" value="CAF1108231.1"/>
    <property type="molecule type" value="Genomic_DNA"/>
</dbReference>
<dbReference type="GO" id="GO:0006886">
    <property type="term" value="P:intracellular protein transport"/>
    <property type="evidence" value="ECO:0007669"/>
    <property type="project" value="InterPro"/>
</dbReference>
<keyword evidence="1" id="KW-0813">Transport</keyword>
<feature type="domain" description="Helicase ATP-binding" evidence="3">
    <location>
        <begin position="27"/>
        <end position="192"/>
    </location>
</feature>
<dbReference type="Gene3D" id="3.40.50.300">
    <property type="entry name" value="P-loop containing nucleotide triphosphate hydrolases"/>
    <property type="match status" value="1"/>
</dbReference>
<dbReference type="Pfam" id="PF07517">
    <property type="entry name" value="SecA_DEAD"/>
    <property type="match status" value="1"/>
</dbReference>
<dbReference type="Pfam" id="PF01043">
    <property type="entry name" value="SecA_PP_bind"/>
    <property type="match status" value="1"/>
</dbReference>
<dbReference type="InterPro" id="IPR014018">
    <property type="entry name" value="SecA_motor_DEAD"/>
</dbReference>
<dbReference type="PRINTS" id="PR00906">
    <property type="entry name" value="SECA"/>
</dbReference>
<dbReference type="PANTHER" id="PTHR30612:SF0">
    <property type="entry name" value="CHLOROPLAST PROTEIN-TRANSPORTING ATPASE"/>
    <property type="match status" value="1"/>
</dbReference>
<reference evidence="5" key="1">
    <citation type="submission" date="2021-02" db="EMBL/GenBank/DDBJ databases">
        <authorList>
            <person name="Nowell W R."/>
        </authorList>
    </citation>
    <scope>NUCLEOTIDE SEQUENCE</scope>
</reference>